<sequence>MSDRSSETDVPTPYDGEAERYFEDIENYHEKHQTHCLWDTQDKTPDPYIPSEYHSNPFSSETELLAISESQSLLEYHLTKGYIPLTEAEIKDRGHADFIAKSLAVTQTTWFALQVVARIIQGLAITELEIVTLGFVILNFGTGGINL</sequence>
<accession>A0AAW0BVL2</accession>
<dbReference type="Proteomes" id="UP001383192">
    <property type="component" value="Unassembled WGS sequence"/>
</dbReference>
<dbReference type="EMBL" id="JAYKXP010000074">
    <property type="protein sequence ID" value="KAK7030815.1"/>
    <property type="molecule type" value="Genomic_DNA"/>
</dbReference>
<reference evidence="1 2" key="1">
    <citation type="submission" date="2024-01" db="EMBL/GenBank/DDBJ databases">
        <title>A draft genome for a cacao thread blight-causing isolate of Paramarasmius palmivorus.</title>
        <authorList>
            <person name="Baruah I.K."/>
            <person name="Bukari Y."/>
            <person name="Amoako-Attah I."/>
            <person name="Meinhardt L.W."/>
            <person name="Bailey B.A."/>
            <person name="Cohen S.P."/>
        </authorList>
    </citation>
    <scope>NUCLEOTIDE SEQUENCE [LARGE SCALE GENOMIC DNA]</scope>
    <source>
        <strain evidence="1 2">GH-12</strain>
    </source>
</reference>
<dbReference type="PANTHER" id="PTHR35043:SF7">
    <property type="entry name" value="TRANSCRIPTION FACTOR DOMAIN-CONTAINING PROTEIN"/>
    <property type="match status" value="1"/>
</dbReference>
<proteinExistence type="predicted"/>
<evidence type="ECO:0000313" key="1">
    <source>
        <dbReference type="EMBL" id="KAK7030815.1"/>
    </source>
</evidence>
<gene>
    <name evidence="1" type="ORF">VNI00_013923</name>
</gene>
<protein>
    <submittedName>
        <fullName evidence="1">Uncharacterized protein</fullName>
    </submittedName>
</protein>
<evidence type="ECO:0000313" key="2">
    <source>
        <dbReference type="Proteomes" id="UP001383192"/>
    </source>
</evidence>
<organism evidence="1 2">
    <name type="scientific">Paramarasmius palmivorus</name>
    <dbReference type="NCBI Taxonomy" id="297713"/>
    <lineage>
        <taxon>Eukaryota</taxon>
        <taxon>Fungi</taxon>
        <taxon>Dikarya</taxon>
        <taxon>Basidiomycota</taxon>
        <taxon>Agaricomycotina</taxon>
        <taxon>Agaricomycetes</taxon>
        <taxon>Agaricomycetidae</taxon>
        <taxon>Agaricales</taxon>
        <taxon>Marasmiineae</taxon>
        <taxon>Marasmiaceae</taxon>
        <taxon>Paramarasmius</taxon>
    </lineage>
</organism>
<dbReference type="AlphaFoldDB" id="A0AAW0BVL2"/>
<dbReference type="PANTHER" id="PTHR35043">
    <property type="entry name" value="TRANSCRIPTION FACTOR DOMAIN-CONTAINING PROTEIN"/>
    <property type="match status" value="1"/>
</dbReference>
<name>A0AAW0BVL2_9AGAR</name>
<keyword evidence="2" id="KW-1185">Reference proteome</keyword>
<comment type="caution">
    <text evidence="1">The sequence shown here is derived from an EMBL/GenBank/DDBJ whole genome shotgun (WGS) entry which is preliminary data.</text>
</comment>